<gene>
    <name evidence="1" type="ORF">SDC9_204290</name>
</gene>
<proteinExistence type="predicted"/>
<comment type="caution">
    <text evidence="1">The sequence shown here is derived from an EMBL/GenBank/DDBJ whole genome shotgun (WGS) entry which is preliminary data.</text>
</comment>
<reference evidence="1" key="1">
    <citation type="submission" date="2019-08" db="EMBL/GenBank/DDBJ databases">
        <authorList>
            <person name="Kucharzyk K."/>
            <person name="Murdoch R.W."/>
            <person name="Higgins S."/>
            <person name="Loffler F."/>
        </authorList>
    </citation>
    <scope>NUCLEOTIDE SEQUENCE</scope>
</reference>
<evidence type="ECO:0000313" key="1">
    <source>
        <dbReference type="EMBL" id="MPN56600.1"/>
    </source>
</evidence>
<dbReference type="EMBL" id="VSSQ01127120">
    <property type="protein sequence ID" value="MPN56600.1"/>
    <property type="molecule type" value="Genomic_DNA"/>
</dbReference>
<sequence length="99" mass="11681">MNAIEANNELSQAMLGFVEYLQEKHLHGLIDWNPFRKNPKYRYQNEFRITFLTNNDTPLKLDLGCNLRDIAVPIMANDVDRLYFENGLLNYPLYEIVET</sequence>
<dbReference type="AlphaFoldDB" id="A0A645J0A9"/>
<accession>A0A645J0A9</accession>
<organism evidence="1">
    <name type="scientific">bioreactor metagenome</name>
    <dbReference type="NCBI Taxonomy" id="1076179"/>
    <lineage>
        <taxon>unclassified sequences</taxon>
        <taxon>metagenomes</taxon>
        <taxon>ecological metagenomes</taxon>
    </lineage>
</organism>
<name>A0A645J0A9_9ZZZZ</name>
<protein>
    <submittedName>
        <fullName evidence="1">Uncharacterized protein</fullName>
    </submittedName>
</protein>